<accession>A0A1S9JB57</accession>
<dbReference type="AlphaFoldDB" id="A0A1S9JB57"/>
<comment type="caution">
    <text evidence="1">The sequence shown here is derived from an EMBL/GenBank/DDBJ whole genome shotgun (WGS) entry which is preliminary data.</text>
</comment>
<gene>
    <name evidence="1" type="ORF">AJR17_013870</name>
</gene>
<proteinExistence type="predicted"/>
<evidence type="ECO:0000313" key="1">
    <source>
        <dbReference type="EMBL" id="OOO80141.1"/>
    </source>
</evidence>
<reference evidence="1" key="1">
    <citation type="submission" date="2017-02" db="EMBL/GenBank/DDBJ databases">
        <title>Shigella draft genomes.</title>
        <authorList>
            <person name="Weis A.M."/>
            <person name="Weimer B.C."/>
            <person name="Gilpin B."/>
        </authorList>
    </citation>
    <scope>NUCLEOTIDE SEQUENCE [LARGE SCALE GENOMIC DNA]</scope>
    <source>
        <strain evidence="1">BCW_4868</strain>
    </source>
</reference>
<organism evidence="1">
    <name type="scientific">Shigella boydii</name>
    <dbReference type="NCBI Taxonomy" id="621"/>
    <lineage>
        <taxon>Bacteria</taxon>
        <taxon>Pseudomonadati</taxon>
        <taxon>Pseudomonadota</taxon>
        <taxon>Gammaproteobacteria</taxon>
        <taxon>Enterobacterales</taxon>
        <taxon>Enterobacteriaceae</taxon>
        <taxon>Shigella</taxon>
    </lineage>
</organism>
<protein>
    <submittedName>
        <fullName evidence="1">Uncharacterized protein</fullName>
    </submittedName>
</protein>
<dbReference type="Proteomes" id="UP000868349">
    <property type="component" value="Unassembled WGS sequence"/>
</dbReference>
<name>A0A1S9JB57_SHIBO</name>
<sequence length="74" mass="8625">MMIVAGRNYYYLDALYILCDKTGLQIFINGYKEILIKHSFIDILGITIESVSTVTLHFIRAFEKSEIMHRNLLI</sequence>
<dbReference type="EMBL" id="MSJS02000053">
    <property type="protein sequence ID" value="OOO80141.1"/>
    <property type="molecule type" value="Genomic_DNA"/>
</dbReference>